<keyword evidence="3 6" id="KW-0732">Signal</keyword>
<comment type="similarity">
    <text evidence="2">Belongs to the SusD family.</text>
</comment>
<evidence type="ECO:0000256" key="4">
    <source>
        <dbReference type="ARBA" id="ARBA00023136"/>
    </source>
</evidence>
<dbReference type="InterPro" id="IPR011990">
    <property type="entry name" value="TPR-like_helical_dom_sf"/>
</dbReference>
<reference evidence="10" key="2">
    <citation type="journal article" date="2017" name="Genome Announc.">
        <title>Draft genome sequence of Paludibacter jiangxiensis NM7(T), a propionate-producing fermentative bacterium.</title>
        <authorList>
            <person name="Qiu Y.-L."/>
            <person name="Tourlousse D.M."/>
            <person name="Matsuura N."/>
            <person name="Ohashi A."/>
            <person name="Sekiguchi Y."/>
        </authorList>
    </citation>
    <scope>NUCLEOTIDE SEQUENCE [LARGE SCALE GENOMIC DNA]</scope>
    <source>
        <strain evidence="10">NM7</strain>
    </source>
</reference>
<evidence type="ECO:0000256" key="1">
    <source>
        <dbReference type="ARBA" id="ARBA00004442"/>
    </source>
</evidence>
<comment type="caution">
    <text evidence="9">The sequence shown here is derived from an EMBL/GenBank/DDBJ whole genome shotgun (WGS) entry which is preliminary data.</text>
</comment>
<evidence type="ECO:0000313" key="10">
    <source>
        <dbReference type="Proteomes" id="UP000076586"/>
    </source>
</evidence>
<dbReference type="PROSITE" id="PS51257">
    <property type="entry name" value="PROKAR_LIPOPROTEIN"/>
    <property type="match status" value="1"/>
</dbReference>
<feature type="domain" description="RagB/SusD" evidence="7">
    <location>
        <begin position="357"/>
        <end position="576"/>
    </location>
</feature>
<feature type="domain" description="SusD-like N-terminal" evidence="8">
    <location>
        <begin position="24"/>
        <end position="224"/>
    </location>
</feature>
<evidence type="ECO:0000256" key="6">
    <source>
        <dbReference type="SAM" id="SignalP"/>
    </source>
</evidence>
<evidence type="ECO:0000313" key="9">
    <source>
        <dbReference type="EMBL" id="GAT64177.1"/>
    </source>
</evidence>
<dbReference type="Proteomes" id="UP000076586">
    <property type="component" value="Unassembled WGS sequence"/>
</dbReference>
<dbReference type="Pfam" id="PF14322">
    <property type="entry name" value="SusD-like_3"/>
    <property type="match status" value="1"/>
</dbReference>
<dbReference type="GO" id="GO:0009279">
    <property type="term" value="C:cell outer membrane"/>
    <property type="evidence" value="ECO:0007669"/>
    <property type="project" value="UniProtKB-SubCell"/>
</dbReference>
<dbReference type="Pfam" id="PF07980">
    <property type="entry name" value="SusD_RagB"/>
    <property type="match status" value="1"/>
</dbReference>
<proteinExistence type="inferred from homology"/>
<dbReference type="STRING" id="681398.PJIAN_4726"/>
<keyword evidence="4" id="KW-0472">Membrane</keyword>
<reference evidence="10" key="1">
    <citation type="submission" date="2016-04" db="EMBL/GenBank/DDBJ databases">
        <title>Draft genome sequence of Paludibacter jiangxiensis strain NM7.</title>
        <authorList>
            <person name="Qiu Y."/>
            <person name="Matsuura N."/>
            <person name="Ohashi A."/>
            <person name="Tourlousse M.D."/>
            <person name="Sekiguchi Y."/>
        </authorList>
    </citation>
    <scope>NUCLEOTIDE SEQUENCE [LARGE SCALE GENOMIC DNA]</scope>
    <source>
        <strain evidence="10">NM7</strain>
    </source>
</reference>
<feature type="chain" id="PRO_5007824642" evidence="6">
    <location>
        <begin position="26"/>
        <end position="587"/>
    </location>
</feature>
<dbReference type="EMBL" id="BDCR01000004">
    <property type="protein sequence ID" value="GAT64177.1"/>
    <property type="molecule type" value="Genomic_DNA"/>
</dbReference>
<dbReference type="RefSeq" id="WP_068706040.1">
    <property type="nucleotide sequence ID" value="NZ_BDCR01000004.1"/>
</dbReference>
<dbReference type="AlphaFoldDB" id="A0A161LGR0"/>
<dbReference type="OrthoDB" id="618454at2"/>
<evidence type="ECO:0000256" key="5">
    <source>
        <dbReference type="ARBA" id="ARBA00023237"/>
    </source>
</evidence>
<name>A0A161LGR0_9BACT</name>
<keyword evidence="10" id="KW-1185">Reference proteome</keyword>
<dbReference type="InterPro" id="IPR012944">
    <property type="entry name" value="SusD_RagB_dom"/>
</dbReference>
<evidence type="ECO:0000256" key="3">
    <source>
        <dbReference type="ARBA" id="ARBA00022729"/>
    </source>
</evidence>
<dbReference type="Gene3D" id="1.25.40.390">
    <property type="match status" value="1"/>
</dbReference>
<comment type="subcellular location">
    <subcellularLocation>
        <location evidence="1">Cell outer membrane</location>
    </subcellularLocation>
</comment>
<feature type="signal peptide" evidence="6">
    <location>
        <begin position="1"/>
        <end position="25"/>
    </location>
</feature>
<dbReference type="SUPFAM" id="SSF48452">
    <property type="entry name" value="TPR-like"/>
    <property type="match status" value="1"/>
</dbReference>
<protein>
    <submittedName>
        <fullName evidence="9">Starch-binding associating with outer membrane</fullName>
    </submittedName>
</protein>
<evidence type="ECO:0000259" key="8">
    <source>
        <dbReference type="Pfam" id="PF14322"/>
    </source>
</evidence>
<accession>A0A161LGR0</accession>
<evidence type="ECO:0000259" key="7">
    <source>
        <dbReference type="Pfam" id="PF07980"/>
    </source>
</evidence>
<evidence type="ECO:0000256" key="2">
    <source>
        <dbReference type="ARBA" id="ARBA00006275"/>
    </source>
</evidence>
<sequence length="587" mass="64976">MKKLIYNVIAIASAALLMSSCESFLDTKNLTQATTDNYPQTADQAKQVVTGIYNPLSLWNANPQMSFLYISQLASDDCLGGGGENDKLMQSEDLLMNNGTNMLLTFWTDTYKGVQRANTAIETLGKCTGYASDDQKNQLLGEAYFLRAFYYYQLASLFENIPLTTSSAATELPQSAPDATWGQIISDLKQAITLMPAKKFGSGWVESGHADKWNAEAMMGRAFLFYTGFYNKTDVTLPDNSKVTKADVVTWIDDCVNNSGYSLVPDYRNLWGYTNRLTVNDYAWTKGKKGVDGKALKFVEDDNAVNPEAMFAIKFSKFADWGTTIGYSNGYALHFGVRGAQDYAKTFPFGQGWGAGPVAPNLWSDWTTAEPNDTIRRPGTICNIPNELTNYTYGGWTDYVQETDYYAKKWAPITAKTGDSANPYSSFDAIMYSYTAQATNMQLWNIHDLVLIRFADVLLMQSELKGDVAGINKVRARAGLPAIGTYSLAALQNERRWELACEGVRWNDIRRWHIAETALAAQSGQPVYYKGKAETNVTSHNGGGYAARYKATNGFFPIPDTEISLSGGKFKQNAGWGTTASEYAGWK</sequence>
<organism evidence="9 10">
    <name type="scientific">Paludibacter jiangxiensis</name>
    <dbReference type="NCBI Taxonomy" id="681398"/>
    <lineage>
        <taxon>Bacteria</taxon>
        <taxon>Pseudomonadati</taxon>
        <taxon>Bacteroidota</taxon>
        <taxon>Bacteroidia</taxon>
        <taxon>Bacteroidales</taxon>
        <taxon>Paludibacteraceae</taxon>
        <taxon>Paludibacter</taxon>
    </lineage>
</organism>
<gene>
    <name evidence="9" type="ORF">PJIAN_4726</name>
</gene>
<keyword evidence="5" id="KW-0998">Cell outer membrane</keyword>
<dbReference type="InterPro" id="IPR033985">
    <property type="entry name" value="SusD-like_N"/>
</dbReference>